<protein>
    <recommendedName>
        <fullName evidence="5">Chromosome segregation ATPase family protein</fullName>
    </recommendedName>
</protein>
<dbReference type="Proteomes" id="UP000799778">
    <property type="component" value="Unassembled WGS sequence"/>
</dbReference>
<feature type="region of interest" description="Disordered" evidence="2">
    <location>
        <begin position="307"/>
        <end position="327"/>
    </location>
</feature>
<name>A0A6A5XFY9_9PLEO</name>
<feature type="coiled-coil region" evidence="1">
    <location>
        <begin position="1902"/>
        <end position="1997"/>
    </location>
</feature>
<dbReference type="OrthoDB" id="5423371at2759"/>
<dbReference type="RefSeq" id="XP_033380189.1">
    <property type="nucleotide sequence ID" value="XM_033528795.1"/>
</dbReference>
<proteinExistence type="predicted"/>
<feature type="compositionally biased region" description="Basic and acidic residues" evidence="2">
    <location>
        <begin position="2207"/>
        <end position="2217"/>
    </location>
</feature>
<evidence type="ECO:0000313" key="3">
    <source>
        <dbReference type="EMBL" id="KAF2011850.1"/>
    </source>
</evidence>
<dbReference type="EMBL" id="ML978073">
    <property type="protein sequence ID" value="KAF2011850.1"/>
    <property type="molecule type" value="Genomic_DNA"/>
</dbReference>
<feature type="region of interest" description="Disordered" evidence="2">
    <location>
        <begin position="2043"/>
        <end position="2323"/>
    </location>
</feature>
<dbReference type="PANTHER" id="PTHR23159">
    <property type="entry name" value="CENTROSOMAL PROTEIN 2"/>
    <property type="match status" value="1"/>
</dbReference>
<evidence type="ECO:0008006" key="5">
    <source>
        <dbReference type="Google" id="ProtNLM"/>
    </source>
</evidence>
<feature type="coiled-coil region" evidence="1">
    <location>
        <begin position="1231"/>
        <end position="1293"/>
    </location>
</feature>
<feature type="compositionally biased region" description="Basic and acidic residues" evidence="2">
    <location>
        <begin position="2270"/>
        <end position="2285"/>
    </location>
</feature>
<feature type="compositionally biased region" description="Polar residues" evidence="2">
    <location>
        <begin position="59"/>
        <end position="68"/>
    </location>
</feature>
<organism evidence="3 4">
    <name type="scientific">Aaosphaeria arxii CBS 175.79</name>
    <dbReference type="NCBI Taxonomy" id="1450172"/>
    <lineage>
        <taxon>Eukaryota</taxon>
        <taxon>Fungi</taxon>
        <taxon>Dikarya</taxon>
        <taxon>Ascomycota</taxon>
        <taxon>Pezizomycotina</taxon>
        <taxon>Dothideomycetes</taxon>
        <taxon>Pleosporomycetidae</taxon>
        <taxon>Pleosporales</taxon>
        <taxon>Pleosporales incertae sedis</taxon>
        <taxon>Aaosphaeria</taxon>
    </lineage>
</organism>
<keyword evidence="1" id="KW-0175">Coiled coil</keyword>
<feature type="compositionally biased region" description="Basic and acidic residues" evidence="2">
    <location>
        <begin position="1"/>
        <end position="32"/>
    </location>
</feature>
<gene>
    <name evidence="3" type="ORF">BU24DRAFT_425676</name>
</gene>
<feature type="compositionally biased region" description="Basic and acidic residues" evidence="2">
    <location>
        <begin position="120"/>
        <end position="148"/>
    </location>
</feature>
<feature type="compositionally biased region" description="Polar residues" evidence="2">
    <location>
        <begin position="2286"/>
        <end position="2315"/>
    </location>
</feature>
<dbReference type="PANTHER" id="PTHR23159:SF31">
    <property type="entry name" value="CENTROSOME-ASSOCIATED PROTEIN CEP250 ISOFORM X1"/>
    <property type="match status" value="1"/>
</dbReference>
<keyword evidence="4" id="KW-1185">Reference proteome</keyword>
<accession>A0A6A5XFY9</accession>
<feature type="compositionally biased region" description="Acidic residues" evidence="2">
    <location>
        <begin position="2163"/>
        <end position="2172"/>
    </location>
</feature>
<sequence>MPSYEREDSQDRELVRHSFSEAHRNSFSEAHRLNIPMWDSSDPERAPPPLPLNPGSPNMTTRPNTSALIANAAKALEEKARESMPSAYTTNPMPSRSPDRSLIKGAQHKRMQSLQPTSVRDLRSFLDGVRSPERSPDRSPERSPERPTTRSGTPGRDSDRDCFGPDPNSSRNGTPTPASRDFLKETPALRPSSRSFSKAILGENTPPSATMLALQTMTIPREHLEPHIPNPATTQSRSPPPPSQPPPSFDAISNQLLSINSIVSSLQKDMSQLSRRSKDNATDLVSLKEATTARDEDIRRSLKELLGTMHPPPAVGTPGDVPRSGSSLGMKDPHMTPTKQFSLPRIASPSSFMLDERIGSPNPYSVEGAASVAMLEKIIREMVTKDGQERLIANLQKLVDKATGDTAKKVTELVEFVKQGSGNHPFVPNQGASAFQPSPGPGALTRAASDFNPAFGLHKVAEGNKPYTSPKAADFVSDEMLKFLRKIKDSVAESGSVTMGTKSLIQELRGEVLGMGRELARKIEEVEQLKGAQPAIEARDTHEDVSAIVHDELANLKQHMDEVMRERRRQSISSTITRQTVDNREVYDVVKHALASAQSSNLDQEAVIAAIREAYESYQPEVKIEQFGLERDEILQCLREGLHDYQGSGGVNREEIMHTIQEAIHQVKLPPPINEAHEIREEVLLAVRECLQDLGPSIASQPSQSGTVTKEDIVNAIRDGLTVELPMDELQPALQAGFEALRPHAESQNELVMQRLQSLLDDMHSEFKAYSSANGRDTEQVLDAIRDGLDNLRSGLEGHVNKAQTVSEKDEILSSLHTELDKLRQDVQGFVAEGPRGDQEWSRIDMVDFIKSEFENLQESLASQIVPRGDNNDAILAAMNEGFEGMKSQVATRGLDLDTNEEINEAMKQEFDSLKEVILGDTVQHKDEVIQKLQAGLETLHERLGDHQSTPASNDQVIATMKEEFEHLREALGSTLVRAGGAADKEDIIDAVRELLDGLRTQLNEPKSTDSAAHFASIQSELEQLRTSLGSSIVRAGESEGDKDEIFETIKTSLDDLKNNSKSLGINEELLEAFRGELEQVRQSTSLTRQHARADTEEVLEAVRLGLDDLQSHLDKKLDNPERHQSATNEIIDALNDGLEGFRSDISKLTDKPVDMTVSYEILDTLKEGLAGLRADMEKLKRGEYDSEIQERAVPTGNEVVLAEAVESASDDPPAVSSREIVHESLRRNDLEKMEVMLSQLQVKMDTMDANIQHPSPAPESATAQDAARKDDLEAIEELLKGLQTTVNELREQERPAPSADGLATKEDTDAIETLLDNMKAKIEELALPDPTSVVTKENLDDVELVVRTTSEALEVLSQKIADEGATKGDVAVVQVIVDDIKTALDEMKSSKPSDEEEAEKITKLDIDALAALSCDIKEKLEEFKIPNADDLASRGDAEQLKGLLTDFRESYEAMKDSYEKDVFVTANIANDRKKEADDILMHVTDAKATIEDVKEDLKTALAEGGSLHGVKDSIKTLEETLGAHLGMGADVKDLMETVAREFERAHGSIENIQNGQEEKSALALEKQEEAKDAIIASTVQKIDDRFDTLMAKYDDAQLLADEQAKVMKEKAEEQENILEATKTMAEELRLTIDTLGASITGLNDRFEETAQKSSTDSAAVVAKIEDAVTKLEEQKLEDKTEHSHTRDEIANIERMFTGLQDNVTEYHPKFMVALREIEALVKQHYEQSQQAKEAADEQVRAMNEEAKARALELTTHFSSLPALLPAPPSAIELPEKYDDTEVREKLDKLIGHAGDAGKYDDHHIREKLETLISYAAESGKYDDSVVREKLETLINHAAETGKYDDSIVREKLDELIGHASEAEKSASKLERLDDIHKQVLATAAEVSEFVAKQTQLITDGNESKEREAEELSLLVERKTTQKEQLDADIERLKEEKERVIRELKEEKDRAMAELKEEKERVILEVKEEKDSLLAVVAALQAERENLANQKVRLTGEVSSLHTALDIRREELHMMDAKADALERRILNGIMDHSRALMIAKSGPKSPTKLKKRMSADVSGETDKGMQPPTSTTNGLSLALKPRPAVRRNGPPQNPAGRRIHSLSQISGNSPTGAQPFQGINKSLSINTGTGLKRSHSVKTSSVRKGSWGGRPSTIVANKENEPLTEQDELDTEQIAGVTGSEYNDDLQSEAGTERRHSIVSSVYPESRAEGEAHSFDGRSSFGGAGSEYTYASGSSYMTGSDIDRRTSYGSMAARSTAFNGEETIDEGSEASHSDDESISDDERTQTVAGAESTTRQSEPAPTEMTASEVTSSEVSDGMPTRSEVDRAVEAVMEDMKKDGYHGPVDSGIGSDLPTALVVAGSDADYFRRAAEEESIVG</sequence>
<evidence type="ECO:0000313" key="4">
    <source>
        <dbReference type="Proteomes" id="UP000799778"/>
    </source>
</evidence>
<feature type="compositionally biased region" description="Polar residues" evidence="2">
    <location>
        <begin position="2102"/>
        <end position="2130"/>
    </location>
</feature>
<feature type="compositionally biased region" description="Pro residues" evidence="2">
    <location>
        <begin position="238"/>
        <end position="248"/>
    </location>
</feature>
<evidence type="ECO:0000256" key="2">
    <source>
        <dbReference type="SAM" id="MobiDB-lite"/>
    </source>
</evidence>
<dbReference type="GeneID" id="54286192"/>
<feature type="region of interest" description="Disordered" evidence="2">
    <location>
        <begin position="224"/>
        <end position="251"/>
    </location>
</feature>
<feature type="compositionally biased region" description="Polar residues" evidence="2">
    <location>
        <begin position="167"/>
        <end position="177"/>
    </location>
</feature>
<feature type="compositionally biased region" description="Polar residues" evidence="2">
    <location>
        <begin position="2230"/>
        <end position="2239"/>
    </location>
</feature>
<feature type="coiled-coil region" evidence="1">
    <location>
        <begin position="1715"/>
        <end position="1746"/>
    </location>
</feature>
<feature type="region of interest" description="Disordered" evidence="2">
    <location>
        <begin position="1"/>
        <end position="204"/>
    </location>
</feature>
<feature type="coiled-coil region" evidence="1">
    <location>
        <begin position="1605"/>
        <end position="1632"/>
    </location>
</feature>
<evidence type="ECO:0000256" key="1">
    <source>
        <dbReference type="SAM" id="Coils"/>
    </source>
</evidence>
<reference evidence="3" key="1">
    <citation type="journal article" date="2020" name="Stud. Mycol.">
        <title>101 Dothideomycetes genomes: a test case for predicting lifestyles and emergence of pathogens.</title>
        <authorList>
            <person name="Haridas S."/>
            <person name="Albert R."/>
            <person name="Binder M."/>
            <person name="Bloem J."/>
            <person name="Labutti K."/>
            <person name="Salamov A."/>
            <person name="Andreopoulos B."/>
            <person name="Baker S."/>
            <person name="Barry K."/>
            <person name="Bills G."/>
            <person name="Bluhm B."/>
            <person name="Cannon C."/>
            <person name="Castanera R."/>
            <person name="Culley D."/>
            <person name="Daum C."/>
            <person name="Ezra D."/>
            <person name="Gonzalez J."/>
            <person name="Henrissat B."/>
            <person name="Kuo A."/>
            <person name="Liang C."/>
            <person name="Lipzen A."/>
            <person name="Lutzoni F."/>
            <person name="Magnuson J."/>
            <person name="Mondo S."/>
            <person name="Nolan M."/>
            <person name="Ohm R."/>
            <person name="Pangilinan J."/>
            <person name="Park H.-J."/>
            <person name="Ramirez L."/>
            <person name="Alfaro M."/>
            <person name="Sun H."/>
            <person name="Tritt A."/>
            <person name="Yoshinaga Y."/>
            <person name="Zwiers L.-H."/>
            <person name="Turgeon B."/>
            <person name="Goodwin S."/>
            <person name="Spatafora J."/>
            <person name="Crous P."/>
            <person name="Grigoriev I."/>
        </authorList>
    </citation>
    <scope>NUCLEOTIDE SEQUENCE</scope>
    <source>
        <strain evidence="3">CBS 175.79</strain>
    </source>
</reference>